<dbReference type="Proteomes" id="UP000541810">
    <property type="component" value="Unassembled WGS sequence"/>
</dbReference>
<dbReference type="Gene3D" id="2.40.160.50">
    <property type="entry name" value="membrane protein fhac: a member of the omp85/tpsb transporter family"/>
    <property type="match status" value="1"/>
</dbReference>
<evidence type="ECO:0000313" key="2">
    <source>
        <dbReference type="Proteomes" id="UP000541810"/>
    </source>
</evidence>
<proteinExistence type="predicted"/>
<gene>
    <name evidence="1" type="ORF">HNQ40_001989</name>
</gene>
<evidence type="ECO:0000313" key="1">
    <source>
        <dbReference type="EMBL" id="MBB6430183.1"/>
    </source>
</evidence>
<dbReference type="GO" id="GO:0098046">
    <property type="term" value="C:type V protein secretion system complex"/>
    <property type="evidence" value="ECO:0007669"/>
    <property type="project" value="TreeGrafter"/>
</dbReference>
<name>A0A7X0H6U2_9BACT</name>
<organism evidence="1 2">
    <name type="scientific">Algisphaera agarilytica</name>
    <dbReference type="NCBI Taxonomy" id="1385975"/>
    <lineage>
        <taxon>Bacteria</taxon>
        <taxon>Pseudomonadati</taxon>
        <taxon>Planctomycetota</taxon>
        <taxon>Phycisphaerae</taxon>
        <taxon>Phycisphaerales</taxon>
        <taxon>Phycisphaeraceae</taxon>
        <taxon>Algisphaera</taxon>
    </lineage>
</organism>
<dbReference type="RefSeq" id="WP_184677718.1">
    <property type="nucleotide sequence ID" value="NZ_JACHGY010000001.1"/>
</dbReference>
<accession>A0A7X0H6U2</accession>
<dbReference type="GO" id="GO:0008320">
    <property type="term" value="F:protein transmembrane transporter activity"/>
    <property type="evidence" value="ECO:0007669"/>
    <property type="project" value="TreeGrafter"/>
</dbReference>
<keyword evidence="2" id="KW-1185">Reference proteome</keyword>
<reference evidence="1 2" key="1">
    <citation type="submission" date="2020-08" db="EMBL/GenBank/DDBJ databases">
        <title>Genomic Encyclopedia of Type Strains, Phase IV (KMG-IV): sequencing the most valuable type-strain genomes for metagenomic binning, comparative biology and taxonomic classification.</title>
        <authorList>
            <person name="Goeker M."/>
        </authorList>
    </citation>
    <scope>NUCLEOTIDE SEQUENCE [LARGE SCALE GENOMIC DNA]</scope>
    <source>
        <strain evidence="1 2">DSM 103725</strain>
    </source>
</reference>
<evidence type="ECO:0008006" key="3">
    <source>
        <dbReference type="Google" id="ProtNLM"/>
    </source>
</evidence>
<dbReference type="PANTHER" id="PTHR34597">
    <property type="entry name" value="SLR1661 PROTEIN"/>
    <property type="match status" value="1"/>
</dbReference>
<protein>
    <recommendedName>
        <fullName evidence="3">Hemolysin activation/secretion protein</fullName>
    </recommendedName>
</protein>
<dbReference type="AlphaFoldDB" id="A0A7X0H6U2"/>
<comment type="caution">
    <text evidence="1">The sequence shown here is derived from an EMBL/GenBank/DDBJ whole genome shotgun (WGS) entry which is preliminary data.</text>
</comment>
<sequence>MKLLRTSTQVLAAVGSMAGVWWTVAQEAPLSGTDATTLRSDQAGPQAAAADGPAYEITAFDFVMLRDLPGLPTQDDLNNIVVEFLETPTGYVAPRPGSANTPVRLGDLNTLPLDTLHASAANHVAAAVVRDFNDRGIIGVLVSPDPNEIRVDFTDQGTAVWGGDLRADGNTTLRLLVRTNVVSEMRTVASGDRITDGQRVNHPNHRRILANSPVGVGDLVNRRQIDDYLFDLNRHPGRNAAVAVSTGLNPAQGDTVLDYLVSEAKPWTAFFNLSNTGTADTRVWRERFGYLDTQFTGNDDIFSIEYVTAGFEESHALFISYERPFESNDRLHWRTYGTFQDFTASDVGAPGADFDGTEYGIGGELIWNFWQKGPSFLDLVGGARWESVYVDNQFAAIEETEPFFVPYLGVAFENTTQVNTTTAYLGVEFNLDGVAGTDSPDIDGLGRLNTDADWVKFPFSLTHSFYLEPIFNRDDWLNISTPGSTLAHELFFAFRGQYVPDSRLNPQAQEVLGGLYTVRGYDEAITAGDTVLIATAEYRLHIPRLFTPTPGQQRPVTQMFGEPFRTFPQEPYGSADWDLVAKAFIDAGRSLNNDRLFFEQNETLVGAGVGVDLLFKRNANFRIDYGVALEDAAGTTAGSSQFHFSFTLLY</sequence>
<dbReference type="GO" id="GO:0046819">
    <property type="term" value="P:protein secretion by the type V secretion system"/>
    <property type="evidence" value="ECO:0007669"/>
    <property type="project" value="TreeGrafter"/>
</dbReference>
<dbReference type="InterPro" id="IPR051544">
    <property type="entry name" value="TPS_OM_transporter"/>
</dbReference>
<dbReference type="PANTHER" id="PTHR34597:SF3">
    <property type="entry name" value="OUTER MEMBRANE TRANSPORTER CDIB"/>
    <property type="match status" value="1"/>
</dbReference>
<dbReference type="EMBL" id="JACHGY010000001">
    <property type="protein sequence ID" value="MBB6430183.1"/>
    <property type="molecule type" value="Genomic_DNA"/>
</dbReference>